<organism evidence="7 8">
    <name type="scientific">Liquidambar formosana</name>
    <name type="common">Formosan gum</name>
    <dbReference type="NCBI Taxonomy" id="63359"/>
    <lineage>
        <taxon>Eukaryota</taxon>
        <taxon>Viridiplantae</taxon>
        <taxon>Streptophyta</taxon>
        <taxon>Embryophyta</taxon>
        <taxon>Tracheophyta</taxon>
        <taxon>Spermatophyta</taxon>
        <taxon>Magnoliopsida</taxon>
        <taxon>eudicotyledons</taxon>
        <taxon>Gunneridae</taxon>
        <taxon>Pentapetalae</taxon>
        <taxon>Saxifragales</taxon>
        <taxon>Altingiaceae</taxon>
        <taxon>Liquidambar</taxon>
    </lineage>
</organism>
<name>A0AAP0WLW4_LIQFO</name>
<dbReference type="Pfam" id="PF03101">
    <property type="entry name" value="FAR1"/>
    <property type="match status" value="1"/>
</dbReference>
<feature type="domain" description="SWIM-type" evidence="6">
    <location>
        <begin position="303"/>
        <end position="341"/>
    </location>
</feature>
<keyword evidence="1" id="KW-0479">Metal-binding</keyword>
<evidence type="ECO:0000313" key="8">
    <source>
        <dbReference type="Proteomes" id="UP001415857"/>
    </source>
</evidence>
<dbReference type="InterPro" id="IPR007527">
    <property type="entry name" value="Znf_SWIM"/>
</dbReference>
<dbReference type="Pfam" id="PF04434">
    <property type="entry name" value="SWIM"/>
    <property type="match status" value="1"/>
</dbReference>
<feature type="compositionally biased region" description="Basic and acidic residues" evidence="5">
    <location>
        <begin position="754"/>
        <end position="763"/>
    </location>
</feature>
<evidence type="ECO:0000313" key="7">
    <source>
        <dbReference type="EMBL" id="KAK9273757.1"/>
    </source>
</evidence>
<evidence type="ECO:0000256" key="5">
    <source>
        <dbReference type="SAM" id="MobiDB-lite"/>
    </source>
</evidence>
<comment type="caution">
    <text evidence="7">The sequence shown here is derived from an EMBL/GenBank/DDBJ whole genome shotgun (WGS) entry which is preliminary data.</text>
</comment>
<keyword evidence="8" id="KW-1185">Reference proteome</keyword>
<dbReference type="EMBL" id="JBBPBK010000012">
    <property type="protein sequence ID" value="KAK9273757.1"/>
    <property type="molecule type" value="Genomic_DNA"/>
</dbReference>
<dbReference type="PANTHER" id="PTHR47718:SF2">
    <property type="entry name" value="PROTEIN FAR1-RELATED SEQUENCE 5-LIKE"/>
    <property type="match status" value="1"/>
</dbReference>
<evidence type="ECO:0000256" key="2">
    <source>
        <dbReference type="ARBA" id="ARBA00022771"/>
    </source>
</evidence>
<dbReference type="GO" id="GO:0008270">
    <property type="term" value="F:zinc ion binding"/>
    <property type="evidence" value="ECO:0007669"/>
    <property type="project" value="UniProtKB-KW"/>
</dbReference>
<dbReference type="PROSITE" id="PS50966">
    <property type="entry name" value="ZF_SWIM"/>
    <property type="match status" value="1"/>
</dbReference>
<feature type="compositionally biased region" description="Low complexity" evidence="5">
    <location>
        <begin position="698"/>
        <end position="707"/>
    </location>
</feature>
<feature type="region of interest" description="Disordered" evidence="5">
    <location>
        <begin position="738"/>
        <end position="763"/>
    </location>
</feature>
<dbReference type="Pfam" id="PF10551">
    <property type="entry name" value="MULE"/>
    <property type="match status" value="1"/>
</dbReference>
<evidence type="ECO:0000259" key="6">
    <source>
        <dbReference type="PROSITE" id="PS50966"/>
    </source>
</evidence>
<gene>
    <name evidence="7" type="ORF">L1049_018567</name>
</gene>
<dbReference type="InterPro" id="IPR004330">
    <property type="entry name" value="FAR1_DNA_bnd_dom"/>
</dbReference>
<feature type="region of interest" description="Disordered" evidence="5">
    <location>
        <begin position="698"/>
        <end position="725"/>
    </location>
</feature>
<dbReference type="InterPro" id="IPR018289">
    <property type="entry name" value="MULE_transposase_dom"/>
</dbReference>
<proteinExistence type="predicted"/>
<accession>A0AAP0WLW4</accession>
<dbReference type="Proteomes" id="UP001415857">
    <property type="component" value="Unassembled WGS sequence"/>
</dbReference>
<sequence>MEFDKETKASDYYNEYGRGVGFSIRRQYRNKSKTHGCINTCLYVCSNEGVLRKKVGAKSPKNPRSQTKTECLAKMGIWFNENTRKYEINMFVEEHNHELAPKGCSYMLRSQRCIFELQGNELVMAEEAGLSIRDTYYLMSTQAGGRESLGFTKLDQKNYFRSRRMSKLAYGEADSLMRYFEEQTLKNPSFYHAVQFDNEEQITNIFGADARMIIDYSQFGDVVSFDTTYKINKEHRPFAVFVGFNHHQEVVVFGAALMYNETIESFEWLCKWHIMQNATKYVRCDVDDGENIIYMVYNDDRPGVVHVKRCKSNDHLSCSCRLFEMSGILCRHALKVFREVLLDGELPDQYILKRWTRDARSTNIHDMLARNTEANGKLEEADRYSMMMTGWKKLTDRASKYEDGYHCVIESQITLQAKLEAVIHAHLNREVQETVTVQETASAQGTVEQLVDDDNSMDTYTLKRKNDPFKGKRRVRSGMKISIDKAKAKAKAKARRIEQDADVYIPLPPEQIQQSQISGSILGPPLNTTLCTLPNSIQALLTANIDGSNWTFEPYQGSNNISSSQMDRHRDGIVDIEVFKDLGYLNTGLRQLAIDKDVLEMVRCLGPLDLEMHVHVEHAVEEGIFDLAEDEEDINEVGAKFKESYHADIEEDGNDLDGDNEDINKVGAGFEESFNANIEDDEGEEEIYDIGLKFEDNNAASDNNDSNGGFEGLTSDNNDSDDGDFFVSFEKAPYSDYENSNNFISGNDSSDDDSGVRKPRYPEYKEPEDINNIMFELGKVFKDPPQLKASISDYAIAGGYNIRFSRNANDKSGFRAGCKPLIGVDGSHLKGHSGMQLLAGVGWDGNDQMYLIDYAVVEAETKEAWIWFLRLLFGDIRSPNHHK</sequence>
<evidence type="ECO:0000256" key="4">
    <source>
        <dbReference type="PROSITE-ProRule" id="PRU00325"/>
    </source>
</evidence>
<keyword evidence="3" id="KW-0862">Zinc</keyword>
<evidence type="ECO:0000256" key="1">
    <source>
        <dbReference type="ARBA" id="ARBA00022723"/>
    </source>
</evidence>
<reference evidence="7 8" key="1">
    <citation type="journal article" date="2024" name="Plant J.">
        <title>Genome sequences and population genomics reveal climatic adaptation and genomic divergence between two closely related sweetgum species.</title>
        <authorList>
            <person name="Xu W.Q."/>
            <person name="Ren C.Q."/>
            <person name="Zhang X.Y."/>
            <person name="Comes H.P."/>
            <person name="Liu X.H."/>
            <person name="Li Y.G."/>
            <person name="Kettle C.J."/>
            <person name="Jalonen R."/>
            <person name="Gaisberger H."/>
            <person name="Ma Y.Z."/>
            <person name="Qiu Y.X."/>
        </authorList>
    </citation>
    <scope>NUCLEOTIDE SEQUENCE [LARGE SCALE GENOMIC DNA]</scope>
    <source>
        <strain evidence="7">Hangzhou</strain>
    </source>
</reference>
<feature type="compositionally biased region" description="Low complexity" evidence="5">
    <location>
        <begin position="739"/>
        <end position="748"/>
    </location>
</feature>
<dbReference type="AlphaFoldDB" id="A0AAP0WLW4"/>
<dbReference type="InterPro" id="IPR006564">
    <property type="entry name" value="Znf_PMZ"/>
</dbReference>
<dbReference type="SMART" id="SM00575">
    <property type="entry name" value="ZnF_PMZ"/>
    <property type="match status" value="1"/>
</dbReference>
<evidence type="ECO:0000256" key="3">
    <source>
        <dbReference type="ARBA" id="ARBA00022833"/>
    </source>
</evidence>
<protein>
    <recommendedName>
        <fullName evidence="6">SWIM-type domain-containing protein</fullName>
    </recommendedName>
</protein>
<keyword evidence="2 4" id="KW-0863">Zinc-finger</keyword>
<dbReference type="PANTHER" id="PTHR47718">
    <property type="entry name" value="OS01G0519700 PROTEIN"/>
    <property type="match status" value="1"/>
</dbReference>